<dbReference type="Gramene" id="EFJ33227">
    <property type="protein sequence ID" value="EFJ33227"/>
    <property type="gene ID" value="SELMODRAFT_449738"/>
</dbReference>
<dbReference type="PANTHER" id="PTHR31636">
    <property type="entry name" value="OSJNBA0084A10.13 PROTEIN-RELATED"/>
    <property type="match status" value="1"/>
</dbReference>
<evidence type="ECO:0000256" key="3">
    <source>
        <dbReference type="SAM" id="MobiDB-lite"/>
    </source>
</evidence>
<feature type="compositionally biased region" description="Low complexity" evidence="3">
    <location>
        <begin position="115"/>
        <end position="127"/>
    </location>
</feature>
<dbReference type="Proteomes" id="UP000001514">
    <property type="component" value="Unassembled WGS sequence"/>
</dbReference>
<dbReference type="OMA" id="GKPHCIR"/>
<dbReference type="Pfam" id="PF03514">
    <property type="entry name" value="GRAS"/>
    <property type="match status" value="1"/>
</dbReference>
<keyword evidence="5" id="KW-1185">Reference proteome</keyword>
<accession>D8R376</accession>
<dbReference type="STRING" id="88036.D8R376"/>
<proteinExistence type="predicted"/>
<keyword evidence="1" id="KW-0805">Transcription regulation</keyword>
<dbReference type="InterPro" id="IPR005202">
    <property type="entry name" value="TF_GRAS"/>
</dbReference>
<dbReference type="EMBL" id="GL377571">
    <property type="protein sequence ID" value="EFJ33227.1"/>
    <property type="molecule type" value="Genomic_DNA"/>
</dbReference>
<dbReference type="GO" id="GO:0006355">
    <property type="term" value="P:regulation of DNA-templated transcription"/>
    <property type="evidence" value="ECO:0000318"/>
    <property type="project" value="GO_Central"/>
</dbReference>
<name>D8R376_SELML</name>
<evidence type="ECO:0000313" key="5">
    <source>
        <dbReference type="Proteomes" id="UP000001514"/>
    </source>
</evidence>
<dbReference type="AlphaFoldDB" id="D8R376"/>
<dbReference type="GO" id="GO:0003700">
    <property type="term" value="F:DNA-binding transcription factor activity"/>
    <property type="evidence" value="ECO:0000318"/>
    <property type="project" value="GO_Central"/>
</dbReference>
<evidence type="ECO:0000313" key="4">
    <source>
        <dbReference type="EMBL" id="EFJ33227.1"/>
    </source>
</evidence>
<protein>
    <submittedName>
        <fullName evidence="4">GRAS family protein</fullName>
    </submittedName>
</protein>
<dbReference type="HOGENOM" id="CLU_011924_0_6_1"/>
<dbReference type="eggNOG" id="ENOG502QRCE">
    <property type="taxonomic scope" value="Eukaryota"/>
</dbReference>
<evidence type="ECO:0000256" key="1">
    <source>
        <dbReference type="ARBA" id="ARBA00023015"/>
    </source>
</evidence>
<gene>
    <name evidence="4" type="ORF">SELMODRAFT_449738</name>
</gene>
<evidence type="ECO:0000256" key="2">
    <source>
        <dbReference type="ARBA" id="ARBA00023163"/>
    </source>
</evidence>
<dbReference type="PROSITE" id="PS50985">
    <property type="entry name" value="GRAS"/>
    <property type="match status" value="1"/>
</dbReference>
<dbReference type="InParanoid" id="D8R376"/>
<dbReference type="OrthoDB" id="1861598at2759"/>
<feature type="region of interest" description="Disordered" evidence="3">
    <location>
        <begin position="115"/>
        <end position="157"/>
    </location>
</feature>
<reference evidence="4 5" key="1">
    <citation type="journal article" date="2011" name="Science">
        <title>The Selaginella genome identifies genetic changes associated with the evolution of vascular plants.</title>
        <authorList>
            <person name="Banks J.A."/>
            <person name="Nishiyama T."/>
            <person name="Hasebe M."/>
            <person name="Bowman J.L."/>
            <person name="Gribskov M."/>
            <person name="dePamphilis C."/>
            <person name="Albert V.A."/>
            <person name="Aono N."/>
            <person name="Aoyama T."/>
            <person name="Ambrose B.A."/>
            <person name="Ashton N.W."/>
            <person name="Axtell M.J."/>
            <person name="Barker E."/>
            <person name="Barker M.S."/>
            <person name="Bennetzen J.L."/>
            <person name="Bonawitz N.D."/>
            <person name="Chapple C."/>
            <person name="Cheng C."/>
            <person name="Correa L.G."/>
            <person name="Dacre M."/>
            <person name="DeBarry J."/>
            <person name="Dreyer I."/>
            <person name="Elias M."/>
            <person name="Engstrom E.M."/>
            <person name="Estelle M."/>
            <person name="Feng L."/>
            <person name="Finet C."/>
            <person name="Floyd S.K."/>
            <person name="Frommer W.B."/>
            <person name="Fujita T."/>
            <person name="Gramzow L."/>
            <person name="Gutensohn M."/>
            <person name="Harholt J."/>
            <person name="Hattori M."/>
            <person name="Heyl A."/>
            <person name="Hirai T."/>
            <person name="Hiwatashi Y."/>
            <person name="Ishikawa M."/>
            <person name="Iwata M."/>
            <person name="Karol K.G."/>
            <person name="Koehler B."/>
            <person name="Kolukisaoglu U."/>
            <person name="Kubo M."/>
            <person name="Kurata T."/>
            <person name="Lalonde S."/>
            <person name="Li K."/>
            <person name="Li Y."/>
            <person name="Litt A."/>
            <person name="Lyons E."/>
            <person name="Manning G."/>
            <person name="Maruyama T."/>
            <person name="Michael T.P."/>
            <person name="Mikami K."/>
            <person name="Miyazaki S."/>
            <person name="Morinaga S."/>
            <person name="Murata T."/>
            <person name="Mueller-Roeber B."/>
            <person name="Nelson D.R."/>
            <person name="Obara M."/>
            <person name="Oguri Y."/>
            <person name="Olmstead R.G."/>
            <person name="Onodera N."/>
            <person name="Petersen B.L."/>
            <person name="Pils B."/>
            <person name="Prigge M."/>
            <person name="Rensing S.A."/>
            <person name="Riano-Pachon D.M."/>
            <person name="Roberts A.W."/>
            <person name="Sato Y."/>
            <person name="Scheller H.V."/>
            <person name="Schulz B."/>
            <person name="Schulz C."/>
            <person name="Shakirov E.V."/>
            <person name="Shibagaki N."/>
            <person name="Shinohara N."/>
            <person name="Shippen D.E."/>
            <person name="Soerensen I."/>
            <person name="Sotooka R."/>
            <person name="Sugimoto N."/>
            <person name="Sugita M."/>
            <person name="Sumikawa N."/>
            <person name="Tanurdzic M."/>
            <person name="Theissen G."/>
            <person name="Ulvskov P."/>
            <person name="Wakazuki S."/>
            <person name="Weng J.K."/>
            <person name="Willats W.W."/>
            <person name="Wipf D."/>
            <person name="Wolf P.G."/>
            <person name="Yang L."/>
            <person name="Zimmer A.D."/>
            <person name="Zhu Q."/>
            <person name="Mitros T."/>
            <person name="Hellsten U."/>
            <person name="Loque D."/>
            <person name="Otillar R."/>
            <person name="Salamov A."/>
            <person name="Schmutz J."/>
            <person name="Shapiro H."/>
            <person name="Lindquist E."/>
            <person name="Lucas S."/>
            <person name="Rokhsar D."/>
            <person name="Grigoriev I.V."/>
        </authorList>
    </citation>
    <scope>NUCLEOTIDE SEQUENCE [LARGE SCALE GENOMIC DNA]</scope>
</reference>
<dbReference type="GO" id="GO:0043565">
    <property type="term" value="F:sequence-specific DNA binding"/>
    <property type="evidence" value="ECO:0000318"/>
    <property type="project" value="GO_Central"/>
</dbReference>
<dbReference type="GO" id="GO:0005634">
    <property type="term" value="C:nucleus"/>
    <property type="evidence" value="ECO:0000318"/>
    <property type="project" value="GO_Central"/>
</dbReference>
<keyword evidence="2" id="KW-0804">Transcription</keyword>
<organism evidence="5">
    <name type="scientific">Selaginella moellendorffii</name>
    <name type="common">Spikemoss</name>
    <dbReference type="NCBI Taxonomy" id="88036"/>
    <lineage>
        <taxon>Eukaryota</taxon>
        <taxon>Viridiplantae</taxon>
        <taxon>Streptophyta</taxon>
        <taxon>Embryophyta</taxon>
        <taxon>Tracheophyta</taxon>
        <taxon>Lycopodiopsida</taxon>
        <taxon>Selaginellales</taxon>
        <taxon>Selaginellaceae</taxon>
        <taxon>Selaginella</taxon>
    </lineage>
</organism>
<sequence>MDYSIWQPEVLLSTASDDEFEMRLLDPGQNHIQQQQNIGLDEDWQNHSATHASAPSSYNSSDDTKFLEMMCSNDVFNPVQREDVLQDKIELKESISALESDGAVGLEFWRGLQHQQEQQEQQEQQQQRHAQDQSLFEQEQQQGSRAQPAAAQDHHESGDANVGIRLIQLLLACAEAVACRDVNQAATLLSQLQQMASPRGDSMQRVTSCFVEGLTARLAGLQSISLSGAAYKPAVAPPAARRSQIPEALRDEGFNLVYEFCPYFSFGHFAANAAILDAFEGESRVHIVDLGMSSALQWPALLQGLASRPGGPPESIRITGVSCDRSDKLFLAGEELSRLAESLELQFEFRAVTQAVESLQRGMLDVRDGEAMAINSAFQLHCVVKESRRSLKSVLQSIHELSPKILTLVEQDACHNGPFFLGRFIEALHYYSAIFDAVDAILPSDSEERLKIEQYHYAEEIKNIVACEGPDRVERHERADQWRRRMSRAGFQPKPLKFLGEVKTWLGMYYPSEGYTLVEEKGCIVLGWKGKPIVAASTWRC</sequence>
<dbReference type="KEGG" id="smo:SELMODRAFT_449738"/>